<dbReference type="InterPro" id="IPR037066">
    <property type="entry name" value="Plug_dom_sf"/>
</dbReference>
<dbReference type="Gene3D" id="2.170.130.10">
    <property type="entry name" value="TonB-dependent receptor, plug domain"/>
    <property type="match status" value="1"/>
</dbReference>
<dbReference type="EMBL" id="JAVRHQ010000010">
    <property type="protein sequence ID" value="MDT0643063.1"/>
    <property type="molecule type" value="Genomic_DNA"/>
</dbReference>
<dbReference type="Pfam" id="PF13715">
    <property type="entry name" value="CarbopepD_reg_2"/>
    <property type="match status" value="1"/>
</dbReference>
<evidence type="ECO:0000256" key="6">
    <source>
        <dbReference type="ARBA" id="ARBA00023004"/>
    </source>
</evidence>
<gene>
    <name evidence="15" type="ORF">RM553_09510</name>
</gene>
<dbReference type="SUPFAM" id="SSF56935">
    <property type="entry name" value="Porins"/>
    <property type="match status" value="1"/>
</dbReference>
<dbReference type="Proteomes" id="UP001262889">
    <property type="component" value="Unassembled WGS sequence"/>
</dbReference>
<evidence type="ECO:0000256" key="12">
    <source>
        <dbReference type="RuleBase" id="RU003357"/>
    </source>
</evidence>
<evidence type="ECO:0000313" key="15">
    <source>
        <dbReference type="EMBL" id="MDT0643063.1"/>
    </source>
</evidence>
<keyword evidence="2 11" id="KW-0813">Transport</keyword>
<comment type="subcellular location">
    <subcellularLocation>
        <location evidence="1 11">Cell outer membrane</location>
        <topology evidence="1 11">Multi-pass membrane protein</topology>
    </subcellularLocation>
</comment>
<dbReference type="Pfam" id="PF07715">
    <property type="entry name" value="Plug"/>
    <property type="match status" value="1"/>
</dbReference>
<name>A0ABU3C9X4_9FLAO</name>
<evidence type="ECO:0000313" key="16">
    <source>
        <dbReference type="Proteomes" id="UP001262889"/>
    </source>
</evidence>
<evidence type="ECO:0000256" key="1">
    <source>
        <dbReference type="ARBA" id="ARBA00004571"/>
    </source>
</evidence>
<keyword evidence="5 11" id="KW-0812">Transmembrane</keyword>
<proteinExistence type="inferred from homology"/>
<dbReference type="Pfam" id="PF00593">
    <property type="entry name" value="TonB_dep_Rec_b-barrel"/>
    <property type="match status" value="1"/>
</dbReference>
<dbReference type="InterPro" id="IPR008969">
    <property type="entry name" value="CarboxyPept-like_regulatory"/>
</dbReference>
<keyword evidence="4" id="KW-0410">Iron transport</keyword>
<dbReference type="InterPro" id="IPR000531">
    <property type="entry name" value="Beta-barrel_TonB"/>
</dbReference>
<dbReference type="InterPro" id="IPR012910">
    <property type="entry name" value="Plug_dom"/>
</dbReference>
<evidence type="ECO:0000256" key="9">
    <source>
        <dbReference type="ARBA" id="ARBA00023136"/>
    </source>
</evidence>
<keyword evidence="6" id="KW-0408">Iron</keyword>
<feature type="domain" description="TonB-dependent receptor-like beta-barrel" evidence="13">
    <location>
        <begin position="305"/>
        <end position="751"/>
    </location>
</feature>
<keyword evidence="10 11" id="KW-0998">Cell outer membrane</keyword>
<keyword evidence="15" id="KW-0675">Receptor</keyword>
<keyword evidence="16" id="KW-1185">Reference proteome</keyword>
<dbReference type="PROSITE" id="PS52016">
    <property type="entry name" value="TONB_DEPENDENT_REC_3"/>
    <property type="match status" value="1"/>
</dbReference>
<keyword evidence="7" id="KW-0406">Ion transport</keyword>
<dbReference type="PANTHER" id="PTHR32552">
    <property type="entry name" value="FERRICHROME IRON RECEPTOR-RELATED"/>
    <property type="match status" value="1"/>
</dbReference>
<protein>
    <submittedName>
        <fullName evidence="15">TonB-dependent receptor</fullName>
    </submittedName>
</protein>
<dbReference type="SUPFAM" id="SSF49464">
    <property type="entry name" value="Carboxypeptidase regulatory domain-like"/>
    <property type="match status" value="1"/>
</dbReference>
<feature type="domain" description="TonB-dependent receptor plug" evidence="14">
    <location>
        <begin position="134"/>
        <end position="231"/>
    </location>
</feature>
<comment type="caution">
    <text evidence="15">The sequence shown here is derived from an EMBL/GenBank/DDBJ whole genome shotgun (WGS) entry which is preliminary data.</text>
</comment>
<evidence type="ECO:0000259" key="13">
    <source>
        <dbReference type="Pfam" id="PF00593"/>
    </source>
</evidence>
<organism evidence="15 16">
    <name type="scientific">Autumnicola tepida</name>
    <dbReference type="NCBI Taxonomy" id="3075595"/>
    <lineage>
        <taxon>Bacteria</taxon>
        <taxon>Pseudomonadati</taxon>
        <taxon>Bacteroidota</taxon>
        <taxon>Flavobacteriia</taxon>
        <taxon>Flavobacteriales</taxon>
        <taxon>Flavobacteriaceae</taxon>
        <taxon>Autumnicola</taxon>
    </lineage>
</organism>
<dbReference type="RefSeq" id="WP_311534686.1">
    <property type="nucleotide sequence ID" value="NZ_JAVRHQ010000010.1"/>
</dbReference>
<keyword evidence="3 11" id="KW-1134">Transmembrane beta strand</keyword>
<evidence type="ECO:0000256" key="10">
    <source>
        <dbReference type="ARBA" id="ARBA00023237"/>
    </source>
</evidence>
<reference evidence="15 16" key="1">
    <citation type="submission" date="2023-09" db="EMBL/GenBank/DDBJ databases">
        <authorList>
            <person name="Rey-Velasco X."/>
        </authorList>
    </citation>
    <scope>NUCLEOTIDE SEQUENCE [LARGE SCALE GENOMIC DNA]</scope>
    <source>
        <strain evidence="15 16">F363</strain>
    </source>
</reference>
<evidence type="ECO:0000256" key="2">
    <source>
        <dbReference type="ARBA" id="ARBA00022448"/>
    </source>
</evidence>
<evidence type="ECO:0000256" key="3">
    <source>
        <dbReference type="ARBA" id="ARBA00022452"/>
    </source>
</evidence>
<comment type="similarity">
    <text evidence="11 12">Belongs to the TonB-dependent receptor family.</text>
</comment>
<keyword evidence="8 12" id="KW-0798">TonB box</keyword>
<accession>A0ABU3C9X4</accession>
<evidence type="ECO:0000259" key="14">
    <source>
        <dbReference type="Pfam" id="PF07715"/>
    </source>
</evidence>
<dbReference type="InterPro" id="IPR039426">
    <property type="entry name" value="TonB-dep_rcpt-like"/>
</dbReference>
<dbReference type="PANTHER" id="PTHR32552:SF81">
    <property type="entry name" value="TONB-DEPENDENT OUTER MEMBRANE RECEPTOR"/>
    <property type="match status" value="1"/>
</dbReference>
<evidence type="ECO:0000256" key="5">
    <source>
        <dbReference type="ARBA" id="ARBA00022692"/>
    </source>
</evidence>
<evidence type="ECO:0000256" key="4">
    <source>
        <dbReference type="ARBA" id="ARBA00022496"/>
    </source>
</evidence>
<evidence type="ECO:0000256" key="7">
    <source>
        <dbReference type="ARBA" id="ARBA00023065"/>
    </source>
</evidence>
<dbReference type="InterPro" id="IPR036942">
    <property type="entry name" value="Beta-barrel_TonB_sf"/>
</dbReference>
<sequence length="788" mass="86538">MIRFFLYLIILMVTALGFGQNNRLRGSIYDAETGEPLTGARISINKMPAGSSGNNGRFEVRCKPGAELEVSFVGYTSWSTKIEDCGRELRIVLVPAVAELGEVQLKTAIHLQRALQNPVSEVQLNPVELNRGTGLFLDDAINANVPGVSMNRRAVSSGQQFNIRGYGNGVGFRGATNNFDGQGYKVYLNNIPVTDAEGVTLLDDIDFASIGSVDVLKGPAGTKFGLAIAGVVQLQTQRPEAGETSLGQNLTVGDYGLFRSTTQFATATENTSLLLNYGHQTSDGYMAHTASTKDFVNAVVDYRPNQNQYLSAYFGYSNSYDERGGELTIEQYNNLDYSGSARYIKNNAHSEVISFRAGLSHSYLFNNWLSNTTTVFGSGVSSNASSAGGWTDKTPVNYGARSVFDFNFKLNNNFALSGSAGFELQEQRAQIVGYGMVENPEDPEGYNIIGGLRSNQFAISNNSNIFTEWTLQMPMDFSLTAGVGMSAMNIDLENRMYEAGSDLERNVNADYHHLVSPHFALNKLFNDNVSVYASYSRGYNAPVSGNIVLSTSGELNTGLEPEVGDQFEIGSKGSLFSNRLYYELAFFNAKFKDKFTSVAVPLDENTTAYTYIANGGKLDNKGVELLLKFNAYESATGFFRNIRPYGNFTYSDFEYEDYAYESLNSEGEAVQVDYSGNAVAGVAPWVVNAGVDFLANAGFYGNINYSYRDAMPFTSDGANVTDPYNLLNAKLGYRHDFGHFEADLYAGVRNITVSQYYYMVFLNQLPDAYLPAPYEANYFGGLSLKYNF</sequence>
<dbReference type="Gene3D" id="2.40.170.20">
    <property type="entry name" value="TonB-dependent receptor, beta-barrel domain"/>
    <property type="match status" value="1"/>
</dbReference>
<keyword evidence="9 11" id="KW-0472">Membrane</keyword>
<evidence type="ECO:0000256" key="8">
    <source>
        <dbReference type="ARBA" id="ARBA00023077"/>
    </source>
</evidence>
<evidence type="ECO:0000256" key="11">
    <source>
        <dbReference type="PROSITE-ProRule" id="PRU01360"/>
    </source>
</evidence>